<keyword evidence="2" id="KW-0812">Transmembrane</keyword>
<keyword evidence="2" id="KW-1133">Transmembrane helix</keyword>
<protein>
    <submittedName>
        <fullName evidence="3">Uncharacterized protein</fullName>
    </submittedName>
</protein>
<evidence type="ECO:0000256" key="2">
    <source>
        <dbReference type="SAM" id="Phobius"/>
    </source>
</evidence>
<feature type="compositionally biased region" description="Basic and acidic residues" evidence="1">
    <location>
        <begin position="159"/>
        <end position="169"/>
    </location>
</feature>
<sequence length="486" mass="51134">MTFYARGLRRNPHPENPEWQKLYPRAADPKCPNNPKQQYWTCDDTSVRFAGCCIADPCHNNGVCSDNDPAPSSTTIASSVAPSKTETPSPSNTLPAIDSTTTRNPTSWFAAAPSPTQTPASSSHVNTAVIIGSTIGGFAALLAIGALWYLLRLRSREKATQERRNKASRPDSVFSLKPSSSPAWAQQHPSTSPGWEASRGAPSPAISPAWPPSGRTPPGPSPGISPLGIVGAGASVATLGTGLGVAMEGWKSPHSQQTWKAHKLSPIPPSPPSSLSSFPGGAFAPSPYSTLGSDSRYGGVEERYVSDYGAYGGDGYEGHGTYSSRGGVEYAGHDGYATESHYGTVSESHYQNEGPYSTNSQPSNYGSGVEDHSYHGGANLELYGTGGSVDSTTALGSAGLGGFAGIDTSLGMYHSPPQQHTEEVHERAELPTAMYDPVELAGNVGETPTSPFYERRFNDVRFGASRDGGAHDRWTGGSGEAPKRGR</sequence>
<organism evidence="3 4">
    <name type="scientific">Pyronema omphalodes (strain CBS 100304)</name>
    <name type="common">Pyronema confluens</name>
    <dbReference type="NCBI Taxonomy" id="1076935"/>
    <lineage>
        <taxon>Eukaryota</taxon>
        <taxon>Fungi</taxon>
        <taxon>Dikarya</taxon>
        <taxon>Ascomycota</taxon>
        <taxon>Pezizomycotina</taxon>
        <taxon>Pezizomycetes</taxon>
        <taxon>Pezizales</taxon>
        <taxon>Pyronemataceae</taxon>
        <taxon>Pyronema</taxon>
    </lineage>
</organism>
<feature type="region of interest" description="Disordered" evidence="1">
    <location>
        <begin position="69"/>
        <end position="122"/>
    </location>
</feature>
<feature type="region of interest" description="Disordered" evidence="1">
    <location>
        <begin position="464"/>
        <end position="486"/>
    </location>
</feature>
<evidence type="ECO:0000313" key="4">
    <source>
        <dbReference type="Proteomes" id="UP000018144"/>
    </source>
</evidence>
<keyword evidence="4" id="KW-1185">Reference proteome</keyword>
<feature type="compositionally biased region" description="Low complexity" evidence="1">
    <location>
        <begin position="110"/>
        <end position="122"/>
    </location>
</feature>
<feature type="transmembrane region" description="Helical" evidence="2">
    <location>
        <begin position="128"/>
        <end position="151"/>
    </location>
</feature>
<gene>
    <name evidence="3" type="ORF">PCON_03951</name>
</gene>
<feature type="compositionally biased region" description="Polar residues" evidence="1">
    <location>
        <begin position="70"/>
        <end position="107"/>
    </location>
</feature>
<proteinExistence type="predicted"/>
<accession>U4LXP1</accession>
<dbReference type="Proteomes" id="UP000018144">
    <property type="component" value="Unassembled WGS sequence"/>
</dbReference>
<name>U4LXP1_PYROM</name>
<dbReference type="EMBL" id="HF936567">
    <property type="protein sequence ID" value="CCX34558.1"/>
    <property type="molecule type" value="Genomic_DNA"/>
</dbReference>
<feature type="region of interest" description="Disordered" evidence="1">
    <location>
        <begin position="159"/>
        <end position="227"/>
    </location>
</feature>
<feature type="region of interest" description="Disordered" evidence="1">
    <location>
        <begin position="248"/>
        <end position="279"/>
    </location>
</feature>
<evidence type="ECO:0000256" key="1">
    <source>
        <dbReference type="SAM" id="MobiDB-lite"/>
    </source>
</evidence>
<dbReference type="AlphaFoldDB" id="U4LXP1"/>
<feature type="compositionally biased region" description="Polar residues" evidence="1">
    <location>
        <begin position="346"/>
        <end position="366"/>
    </location>
</feature>
<dbReference type="OrthoDB" id="3692311at2759"/>
<feature type="region of interest" description="Disordered" evidence="1">
    <location>
        <begin position="346"/>
        <end position="370"/>
    </location>
</feature>
<reference evidence="3 4" key="1">
    <citation type="journal article" date="2013" name="PLoS Genet.">
        <title>The genome and development-dependent transcriptomes of Pyronema confluens: a window into fungal evolution.</title>
        <authorList>
            <person name="Traeger S."/>
            <person name="Altegoer F."/>
            <person name="Freitag M."/>
            <person name="Gabaldon T."/>
            <person name="Kempken F."/>
            <person name="Kumar A."/>
            <person name="Marcet-Houben M."/>
            <person name="Poggeler S."/>
            <person name="Stajich J.E."/>
            <person name="Nowrousian M."/>
        </authorList>
    </citation>
    <scope>NUCLEOTIDE SEQUENCE [LARGE SCALE GENOMIC DNA]</scope>
    <source>
        <strain evidence="4">CBS 100304</strain>
        <tissue evidence="3">Vegetative mycelium</tissue>
    </source>
</reference>
<feature type="compositionally biased region" description="Polar residues" evidence="1">
    <location>
        <begin position="177"/>
        <end position="193"/>
    </location>
</feature>
<evidence type="ECO:0000313" key="3">
    <source>
        <dbReference type="EMBL" id="CCX34558.1"/>
    </source>
</evidence>
<feature type="compositionally biased region" description="Pro residues" evidence="1">
    <location>
        <begin position="209"/>
        <end position="223"/>
    </location>
</feature>
<keyword evidence="2" id="KW-0472">Membrane</keyword>